<feature type="transmembrane region" description="Helical" evidence="1">
    <location>
        <begin position="90"/>
        <end position="116"/>
    </location>
</feature>
<protein>
    <submittedName>
        <fullName evidence="2">Uncharacterized protein</fullName>
    </submittedName>
</protein>
<keyword evidence="1" id="KW-1133">Transmembrane helix</keyword>
<feature type="transmembrane region" description="Helical" evidence="1">
    <location>
        <begin position="48"/>
        <end position="69"/>
    </location>
</feature>
<evidence type="ECO:0000256" key="1">
    <source>
        <dbReference type="SAM" id="Phobius"/>
    </source>
</evidence>
<dbReference type="OrthoDB" id="8641514at2"/>
<feature type="transmembrane region" description="Helical" evidence="1">
    <location>
        <begin position="9"/>
        <end position="28"/>
    </location>
</feature>
<evidence type="ECO:0000313" key="3">
    <source>
        <dbReference type="Proteomes" id="UP000234328"/>
    </source>
</evidence>
<dbReference type="EMBL" id="PDNV01000008">
    <property type="protein sequence ID" value="PLC53359.1"/>
    <property type="molecule type" value="Genomic_DNA"/>
</dbReference>
<organism evidence="2 3">
    <name type="scientific">Pollutimonas nitritireducens</name>
    <dbReference type="NCBI Taxonomy" id="2045209"/>
    <lineage>
        <taxon>Bacteria</taxon>
        <taxon>Pseudomonadati</taxon>
        <taxon>Pseudomonadota</taxon>
        <taxon>Betaproteobacteria</taxon>
        <taxon>Burkholderiales</taxon>
        <taxon>Alcaligenaceae</taxon>
        <taxon>Pollutimonas</taxon>
    </lineage>
</organism>
<evidence type="ECO:0000313" key="2">
    <source>
        <dbReference type="EMBL" id="PLC53359.1"/>
    </source>
</evidence>
<accession>A0A2N4UEC5</accession>
<dbReference type="Proteomes" id="UP000234328">
    <property type="component" value="Unassembled WGS sequence"/>
</dbReference>
<reference evidence="2 3" key="1">
    <citation type="submission" date="2017-10" db="EMBL/GenBank/DDBJ databases">
        <title>Two draft genome sequences of Pusillimonas sp. strains isolated from a nitrate- and radionuclide-contaminated groundwater in Russia.</title>
        <authorList>
            <person name="Grouzdev D.S."/>
            <person name="Tourova T.P."/>
            <person name="Goeva M.A."/>
            <person name="Babich T.L."/>
            <person name="Sokolova D.S."/>
            <person name="Abdullin R."/>
            <person name="Poltaraus A.B."/>
            <person name="Toshchakov S.V."/>
            <person name="Nazina T.N."/>
        </authorList>
    </citation>
    <scope>NUCLEOTIDE SEQUENCE [LARGE SCALE GENOMIC DNA]</scope>
    <source>
        <strain evidence="2 3">JR1/69-2-13</strain>
    </source>
</reference>
<keyword evidence="3" id="KW-1185">Reference proteome</keyword>
<keyword evidence="1" id="KW-0812">Transmembrane</keyword>
<comment type="caution">
    <text evidence="2">The sequence shown here is derived from an EMBL/GenBank/DDBJ whole genome shotgun (WGS) entry which is preliminary data.</text>
</comment>
<name>A0A2N4UEC5_9BURK</name>
<keyword evidence="1" id="KW-0472">Membrane</keyword>
<sequence>MISAHSGGLWRAMIGLVIWMFCFLALYGGHALGCQRAMLLNAVFGLPLLTWLLLLVWLTSLAVLSWLAIRGWSALRVARREGSSPQLSRFMSVLTSTVDIAGLASTVIIGLPLVWIPVCA</sequence>
<dbReference type="RefSeq" id="WP_102070630.1">
    <property type="nucleotide sequence ID" value="NZ_PDNV01000008.1"/>
</dbReference>
<dbReference type="AlphaFoldDB" id="A0A2N4UEC5"/>
<gene>
    <name evidence="2" type="ORF">CR155_13880</name>
</gene>
<proteinExistence type="predicted"/>